<dbReference type="PANTHER" id="PTHR11527">
    <property type="entry name" value="HEAT-SHOCK PROTEIN 20 FAMILY MEMBER"/>
    <property type="match status" value="1"/>
</dbReference>
<keyword evidence="7" id="KW-1185">Reference proteome</keyword>
<dbReference type="AlphaFoldDB" id="A0A1Y1XXF5"/>
<sequence>MSLFRYNRNENYEDEFDRFVNTFFGAPLVRRTDRGDKRTWSPSIDMHDTGKEVVLHAELPGVKKENISLDIHGNSLVLSGETKINKEYEEGGSIYRERQFGNFSRTIPLPKDVDTEKVLANFSDGVLEVKIPKKEQAAPKKISIS</sequence>
<dbReference type="EMBL" id="MCFE01000380">
    <property type="protein sequence ID" value="ORX90428.1"/>
    <property type="molecule type" value="Genomic_DNA"/>
</dbReference>
<comment type="similarity">
    <text evidence="2 3">Belongs to the small heat shock protein (HSP20) family.</text>
</comment>
<dbReference type="PROSITE" id="PS51203">
    <property type="entry name" value="CS"/>
    <property type="match status" value="1"/>
</dbReference>
<dbReference type="Pfam" id="PF00011">
    <property type="entry name" value="HSP20"/>
    <property type="match status" value="1"/>
</dbReference>
<organism evidence="6 7">
    <name type="scientific">Basidiobolus meristosporus CBS 931.73</name>
    <dbReference type="NCBI Taxonomy" id="1314790"/>
    <lineage>
        <taxon>Eukaryota</taxon>
        <taxon>Fungi</taxon>
        <taxon>Fungi incertae sedis</taxon>
        <taxon>Zoopagomycota</taxon>
        <taxon>Entomophthoromycotina</taxon>
        <taxon>Basidiobolomycetes</taxon>
        <taxon>Basidiobolales</taxon>
        <taxon>Basidiobolaceae</taxon>
        <taxon>Basidiobolus</taxon>
    </lineage>
</organism>
<evidence type="ECO:0000313" key="6">
    <source>
        <dbReference type="EMBL" id="ORX90428.1"/>
    </source>
</evidence>
<evidence type="ECO:0000256" key="2">
    <source>
        <dbReference type="PROSITE-ProRule" id="PRU00285"/>
    </source>
</evidence>
<dbReference type="FunCoup" id="A0A1Y1XXF5">
    <property type="interactions" value="253"/>
</dbReference>
<dbReference type="Proteomes" id="UP000193498">
    <property type="component" value="Unassembled WGS sequence"/>
</dbReference>
<evidence type="ECO:0000256" key="3">
    <source>
        <dbReference type="RuleBase" id="RU003616"/>
    </source>
</evidence>
<feature type="domain" description="SHSP" evidence="4">
    <location>
        <begin position="35"/>
        <end position="145"/>
    </location>
</feature>
<evidence type="ECO:0000259" key="4">
    <source>
        <dbReference type="PROSITE" id="PS01031"/>
    </source>
</evidence>
<dbReference type="InterPro" id="IPR007052">
    <property type="entry name" value="CS_dom"/>
</dbReference>
<dbReference type="STRING" id="1314790.A0A1Y1XXF5"/>
<evidence type="ECO:0000256" key="1">
    <source>
        <dbReference type="ARBA" id="ARBA00023016"/>
    </source>
</evidence>
<dbReference type="Gene3D" id="2.60.40.790">
    <property type="match status" value="1"/>
</dbReference>
<dbReference type="OrthoDB" id="1431247at2759"/>
<dbReference type="InterPro" id="IPR002068">
    <property type="entry name" value="A-crystallin/Hsp20_dom"/>
</dbReference>
<feature type="domain" description="CS" evidence="5">
    <location>
        <begin position="39"/>
        <end position="142"/>
    </location>
</feature>
<dbReference type="InterPro" id="IPR008978">
    <property type="entry name" value="HSP20-like_chaperone"/>
</dbReference>
<dbReference type="PROSITE" id="PS01031">
    <property type="entry name" value="SHSP"/>
    <property type="match status" value="1"/>
</dbReference>
<comment type="caution">
    <text evidence="6">The sequence shown here is derived from an EMBL/GenBank/DDBJ whole genome shotgun (WGS) entry which is preliminary data.</text>
</comment>
<proteinExistence type="inferred from homology"/>
<gene>
    <name evidence="6" type="ORF">K493DRAFT_317962</name>
</gene>
<dbReference type="InterPro" id="IPR031107">
    <property type="entry name" value="Small_HSP"/>
</dbReference>
<dbReference type="SUPFAM" id="SSF49764">
    <property type="entry name" value="HSP20-like chaperones"/>
    <property type="match status" value="1"/>
</dbReference>
<accession>A0A1Y1XXF5</accession>
<evidence type="ECO:0000313" key="7">
    <source>
        <dbReference type="Proteomes" id="UP000193498"/>
    </source>
</evidence>
<protein>
    <submittedName>
        <fullName evidence="6">HSP20-like chaperone</fullName>
    </submittedName>
</protein>
<evidence type="ECO:0000259" key="5">
    <source>
        <dbReference type="PROSITE" id="PS51203"/>
    </source>
</evidence>
<dbReference type="CDD" id="cd06464">
    <property type="entry name" value="ACD_sHsps-like"/>
    <property type="match status" value="1"/>
</dbReference>
<reference evidence="6 7" key="1">
    <citation type="submission" date="2016-07" db="EMBL/GenBank/DDBJ databases">
        <title>Pervasive Adenine N6-methylation of Active Genes in Fungi.</title>
        <authorList>
            <consortium name="DOE Joint Genome Institute"/>
            <person name="Mondo S.J."/>
            <person name="Dannebaum R.O."/>
            <person name="Kuo R.C."/>
            <person name="Labutti K."/>
            <person name="Haridas S."/>
            <person name="Kuo A."/>
            <person name="Salamov A."/>
            <person name="Ahrendt S.R."/>
            <person name="Lipzen A."/>
            <person name="Sullivan W."/>
            <person name="Andreopoulos W.B."/>
            <person name="Clum A."/>
            <person name="Lindquist E."/>
            <person name="Daum C."/>
            <person name="Ramamoorthy G.K."/>
            <person name="Gryganskyi A."/>
            <person name="Culley D."/>
            <person name="Magnuson J.K."/>
            <person name="James T.Y."/>
            <person name="O'Malley M.A."/>
            <person name="Stajich J.E."/>
            <person name="Spatafora J.W."/>
            <person name="Visel A."/>
            <person name="Grigoriev I.V."/>
        </authorList>
    </citation>
    <scope>NUCLEOTIDE SEQUENCE [LARGE SCALE GENOMIC DNA]</scope>
    <source>
        <strain evidence="6 7">CBS 931.73</strain>
    </source>
</reference>
<keyword evidence="1" id="KW-0346">Stress response</keyword>
<name>A0A1Y1XXF5_9FUNG</name>
<dbReference type="InParanoid" id="A0A1Y1XXF5"/>